<keyword evidence="2" id="KW-1185">Reference proteome</keyword>
<accession>A0A4S8RJ39</accession>
<gene>
    <name evidence="1" type="ORF">BGAL_0021g00420</name>
</gene>
<protein>
    <submittedName>
        <fullName evidence="1">Uncharacterized protein</fullName>
    </submittedName>
</protein>
<reference evidence="1 2" key="1">
    <citation type="submission" date="2017-12" db="EMBL/GenBank/DDBJ databases">
        <title>Comparative genomics of Botrytis spp.</title>
        <authorList>
            <person name="Valero-Jimenez C.A."/>
            <person name="Tapia P."/>
            <person name="Veloso J."/>
            <person name="Silva-Moreno E."/>
            <person name="Staats M."/>
            <person name="Valdes J.H."/>
            <person name="Van Kan J.A.L."/>
        </authorList>
    </citation>
    <scope>NUCLEOTIDE SEQUENCE [LARGE SCALE GENOMIC DNA]</scope>
    <source>
        <strain evidence="1 2">MUCL435</strain>
    </source>
</reference>
<evidence type="ECO:0000313" key="1">
    <source>
        <dbReference type="EMBL" id="THV54739.1"/>
    </source>
</evidence>
<proteinExistence type="predicted"/>
<organism evidence="1 2">
    <name type="scientific">Botrytis galanthina</name>
    <dbReference type="NCBI Taxonomy" id="278940"/>
    <lineage>
        <taxon>Eukaryota</taxon>
        <taxon>Fungi</taxon>
        <taxon>Dikarya</taxon>
        <taxon>Ascomycota</taxon>
        <taxon>Pezizomycotina</taxon>
        <taxon>Leotiomycetes</taxon>
        <taxon>Helotiales</taxon>
        <taxon>Sclerotiniaceae</taxon>
        <taxon>Botrytis</taxon>
    </lineage>
</organism>
<evidence type="ECO:0000313" key="2">
    <source>
        <dbReference type="Proteomes" id="UP000308671"/>
    </source>
</evidence>
<sequence length="71" mass="8012">MESREARARELVFDAIFEALVEEVAGLCPACPRPVAETPQTGPHEREVLQYSWKLVILDQNRDFIVPMGEG</sequence>
<comment type="caution">
    <text evidence="1">The sequence shown here is derived from an EMBL/GenBank/DDBJ whole genome shotgun (WGS) entry which is preliminary data.</text>
</comment>
<dbReference type="AlphaFoldDB" id="A0A4S8RJ39"/>
<name>A0A4S8RJ39_9HELO</name>
<dbReference type="Proteomes" id="UP000308671">
    <property type="component" value="Unassembled WGS sequence"/>
</dbReference>
<dbReference type="EMBL" id="PQXL01000021">
    <property type="protein sequence ID" value="THV54739.1"/>
    <property type="molecule type" value="Genomic_DNA"/>
</dbReference>